<dbReference type="EMBL" id="AP021875">
    <property type="protein sequence ID" value="BBO74769.1"/>
    <property type="molecule type" value="Genomic_DNA"/>
</dbReference>
<dbReference type="AlphaFoldDB" id="A0A5K7Z3C9"/>
<sequence>MHSRLQSWIVAGAMLLVVGSPVFGGEPLRDPTRPPATGSGKTIQDGQNPLKWRLTATIIGPERRVAVINDRALQIGQNIDGAVLVAVEAGSARLVHGGREMQLRLHEMAVKRTVRKTP</sequence>
<evidence type="ECO:0008006" key="4">
    <source>
        <dbReference type="Google" id="ProtNLM"/>
    </source>
</evidence>
<evidence type="ECO:0000313" key="2">
    <source>
        <dbReference type="EMBL" id="BBO74769.1"/>
    </source>
</evidence>
<gene>
    <name evidence="2" type="ORF">DSCW_21860</name>
</gene>
<dbReference type="Proteomes" id="UP000427769">
    <property type="component" value="Chromosome"/>
</dbReference>
<dbReference type="RefSeq" id="WP_155303754.1">
    <property type="nucleotide sequence ID" value="NZ_AP021875.1"/>
</dbReference>
<protein>
    <recommendedName>
        <fullName evidence="4">MSHA biogenesis protein MshK</fullName>
    </recommendedName>
</protein>
<dbReference type="KEGG" id="dwd:DSCW_21860"/>
<reference evidence="2 3" key="1">
    <citation type="submission" date="2019-11" db="EMBL/GenBank/DDBJ databases">
        <title>Comparative genomics of hydrocarbon-degrading Desulfosarcina strains.</title>
        <authorList>
            <person name="Watanabe M."/>
            <person name="Kojima H."/>
            <person name="Fukui M."/>
        </authorList>
    </citation>
    <scope>NUCLEOTIDE SEQUENCE [LARGE SCALE GENOMIC DNA]</scope>
    <source>
        <strain evidence="2 3">PP31</strain>
    </source>
</reference>
<keyword evidence="3" id="KW-1185">Reference proteome</keyword>
<accession>A0A5K7Z3C9</accession>
<feature type="region of interest" description="Disordered" evidence="1">
    <location>
        <begin position="26"/>
        <end position="46"/>
    </location>
</feature>
<proteinExistence type="predicted"/>
<organism evidence="2 3">
    <name type="scientific">Desulfosarcina widdelii</name>
    <dbReference type="NCBI Taxonomy" id="947919"/>
    <lineage>
        <taxon>Bacteria</taxon>
        <taxon>Pseudomonadati</taxon>
        <taxon>Thermodesulfobacteriota</taxon>
        <taxon>Desulfobacteria</taxon>
        <taxon>Desulfobacterales</taxon>
        <taxon>Desulfosarcinaceae</taxon>
        <taxon>Desulfosarcina</taxon>
    </lineage>
</organism>
<evidence type="ECO:0000256" key="1">
    <source>
        <dbReference type="SAM" id="MobiDB-lite"/>
    </source>
</evidence>
<name>A0A5K7Z3C9_9BACT</name>
<evidence type="ECO:0000313" key="3">
    <source>
        <dbReference type="Proteomes" id="UP000427769"/>
    </source>
</evidence>